<evidence type="ECO:0008006" key="4">
    <source>
        <dbReference type="Google" id="ProtNLM"/>
    </source>
</evidence>
<accession>A0ABN0WRU1</accession>
<sequence>MKHALRTALAAAVAAAALAVAMPPAVAANAEVNQPARVPCFDTLATRTPANPSQISAAAYNQARSILARAGSQTAAKSHPVHGVSSVPVRYGTSLLACSRDEFRRDDRNAPVKQSGMTPYHYLAIHDAARTMGITRW</sequence>
<evidence type="ECO:0000313" key="3">
    <source>
        <dbReference type="Proteomes" id="UP001500063"/>
    </source>
</evidence>
<organism evidence="2 3">
    <name type="scientific">Streptomyces blastmyceticus</name>
    <dbReference type="NCBI Taxonomy" id="68180"/>
    <lineage>
        <taxon>Bacteria</taxon>
        <taxon>Bacillati</taxon>
        <taxon>Actinomycetota</taxon>
        <taxon>Actinomycetes</taxon>
        <taxon>Kitasatosporales</taxon>
        <taxon>Streptomycetaceae</taxon>
        <taxon>Streptomyces</taxon>
    </lineage>
</organism>
<evidence type="ECO:0000313" key="2">
    <source>
        <dbReference type="EMBL" id="GAA0345125.1"/>
    </source>
</evidence>
<name>A0ABN0WRU1_9ACTN</name>
<feature type="signal peptide" evidence="1">
    <location>
        <begin position="1"/>
        <end position="27"/>
    </location>
</feature>
<evidence type="ECO:0000256" key="1">
    <source>
        <dbReference type="SAM" id="SignalP"/>
    </source>
</evidence>
<keyword evidence="1" id="KW-0732">Signal</keyword>
<dbReference type="EMBL" id="BAAABW010000013">
    <property type="protein sequence ID" value="GAA0345125.1"/>
    <property type="molecule type" value="Genomic_DNA"/>
</dbReference>
<proteinExistence type="predicted"/>
<reference evidence="2 3" key="1">
    <citation type="journal article" date="2019" name="Int. J. Syst. Evol. Microbiol.">
        <title>The Global Catalogue of Microorganisms (GCM) 10K type strain sequencing project: providing services to taxonomists for standard genome sequencing and annotation.</title>
        <authorList>
            <consortium name="The Broad Institute Genomics Platform"/>
            <consortium name="The Broad Institute Genome Sequencing Center for Infectious Disease"/>
            <person name="Wu L."/>
            <person name="Ma J."/>
        </authorList>
    </citation>
    <scope>NUCLEOTIDE SEQUENCE [LARGE SCALE GENOMIC DNA]</scope>
    <source>
        <strain evidence="2 3">JCM 4565</strain>
    </source>
</reference>
<dbReference type="Proteomes" id="UP001500063">
    <property type="component" value="Unassembled WGS sequence"/>
</dbReference>
<comment type="caution">
    <text evidence="2">The sequence shown here is derived from an EMBL/GenBank/DDBJ whole genome shotgun (WGS) entry which is preliminary data.</text>
</comment>
<protein>
    <recommendedName>
        <fullName evidence="4">Secreted protein</fullName>
    </recommendedName>
</protein>
<feature type="chain" id="PRO_5047355191" description="Secreted protein" evidence="1">
    <location>
        <begin position="28"/>
        <end position="137"/>
    </location>
</feature>
<keyword evidence="3" id="KW-1185">Reference proteome</keyword>
<dbReference type="RefSeq" id="WP_344117560.1">
    <property type="nucleotide sequence ID" value="NZ_BAAABW010000013.1"/>
</dbReference>
<gene>
    <name evidence="2" type="ORF">GCM10010319_21740</name>
</gene>